<evidence type="ECO:0000313" key="2">
    <source>
        <dbReference type="Proteomes" id="UP000007753"/>
    </source>
</evidence>
<organism evidence="1 2">
    <name type="scientific">Sphingobium indicum (strain DSM 16413 / CCM 7287 / MTCC 6362 / UT26 / NBRC 101211 / UT26S)</name>
    <name type="common">Sphingobium japonicum</name>
    <dbReference type="NCBI Taxonomy" id="452662"/>
    <lineage>
        <taxon>Bacteria</taxon>
        <taxon>Pseudomonadati</taxon>
        <taxon>Pseudomonadota</taxon>
        <taxon>Alphaproteobacteria</taxon>
        <taxon>Sphingomonadales</taxon>
        <taxon>Sphingomonadaceae</taxon>
        <taxon>Sphingobium</taxon>
    </lineage>
</organism>
<dbReference type="RefSeq" id="WP_013041319.1">
    <property type="nucleotide sequence ID" value="NC_014006.1"/>
</dbReference>
<protein>
    <submittedName>
        <fullName evidence="1">Putative ATPase</fullName>
    </submittedName>
</protein>
<reference evidence="1 2" key="1">
    <citation type="journal article" date="2010" name="J. Bacteriol.">
        <title>Complete genome sequence of the representative gamma-hexachlorocyclohexane-degrading bacterium Sphingobium japonicum UT26.</title>
        <authorList>
            <person name="Nagata Y."/>
            <person name="Ohtsubo Y."/>
            <person name="Endo R."/>
            <person name="Ichikawa N."/>
            <person name="Ankai A."/>
            <person name="Oguchi A."/>
            <person name="Fukui S."/>
            <person name="Fujita N."/>
            <person name="Tsuda M."/>
        </authorList>
    </citation>
    <scope>NUCLEOTIDE SEQUENCE [LARGE SCALE GENOMIC DNA]</scope>
    <source>
        <strain evidence="2">DSM 16413 / CCM 7287 / MTCC 6362 / UT26 / NBRC 101211 / UT26S</strain>
    </source>
</reference>
<sequence>MGYLGTIGSFGDVAAEDDDAVLSYFLKTEAVDRIESGDCYAVIGRKGSGKTALTKYFSQPRKEYVTTAPSLRDYPWNLHARRKNIGASEIESYVSAWRYLIAVKAISVILEQRSMSTMTDSQRAAREFLNENYGGIVPSLSDILSPPRWRVGKTIFSPQAFGVAVGSIEFESENGSISPEIDTLTNILLRTAVTIANQAGLKKVCIHFDELDQGLSQLDESRKQMIIGLILAIRSIRGRKEGDIIYPVCYVRTDIWDELRFSDKNKVSQSSAVYLEWDQNSLLEMVDERIRVKLGKGFSWNDIEDEALMRGSQSKWSHIVSRTFMRPRDVIQFLNFATQKALKELPDADGFDNNDIQAAREPYSRYLKQELDDEIGPHWAKWGDALQACSELATITFTREAFSSAVTKSVFSRVCQRLQG</sequence>
<dbReference type="Proteomes" id="UP000007753">
    <property type="component" value="Chromosome 1"/>
</dbReference>
<dbReference type="KEGG" id="sjp:SJA_C1-32250"/>
<name>D4Z627_SPHIU</name>
<evidence type="ECO:0000313" key="1">
    <source>
        <dbReference type="EMBL" id="BAI98059.1"/>
    </source>
</evidence>
<proteinExistence type="predicted"/>
<accession>D4Z627</accession>
<dbReference type="EMBL" id="AP010803">
    <property type="protein sequence ID" value="BAI98059.1"/>
    <property type="molecule type" value="Genomic_DNA"/>
</dbReference>
<keyword evidence="2" id="KW-1185">Reference proteome</keyword>
<dbReference type="HOGENOM" id="CLU_035897_1_0_5"/>
<gene>
    <name evidence="1" type="ordered locus">SJA_C1-32250</name>
</gene>
<dbReference type="eggNOG" id="ENOG5031R6R">
    <property type="taxonomic scope" value="Bacteria"/>
</dbReference>
<dbReference type="GeneID" id="41351587"/>
<dbReference type="InterPro" id="IPR059206">
    <property type="entry name" value="Sll1717-like"/>
</dbReference>
<dbReference type="STRING" id="452662.SJA_C1-32250"/>
<dbReference type="NCBIfam" id="NF047389">
    <property type="entry name" value="ATPase_Sll1717"/>
    <property type="match status" value="1"/>
</dbReference>
<dbReference type="AlphaFoldDB" id="D4Z627"/>